<dbReference type="InterPro" id="IPR007268">
    <property type="entry name" value="Rad9/Ddc1"/>
</dbReference>
<dbReference type="Proteomes" id="UP001418222">
    <property type="component" value="Unassembled WGS sequence"/>
</dbReference>
<comment type="caution">
    <text evidence="4">The sequence shown here is derived from an EMBL/GenBank/DDBJ whole genome shotgun (WGS) entry which is preliminary data.</text>
</comment>
<dbReference type="GO" id="GO:0071479">
    <property type="term" value="P:cellular response to ionizing radiation"/>
    <property type="evidence" value="ECO:0007669"/>
    <property type="project" value="TreeGrafter"/>
</dbReference>
<dbReference type="AlphaFoldDB" id="A0AAP0B4J4"/>
<dbReference type="PIRSF" id="PIRSF009303">
    <property type="entry name" value="Cell_cycle_RAD9"/>
    <property type="match status" value="1"/>
</dbReference>
<dbReference type="InterPro" id="IPR046938">
    <property type="entry name" value="DNA_clamp_sf"/>
</dbReference>
<dbReference type="SUPFAM" id="SSF55979">
    <property type="entry name" value="DNA clamp"/>
    <property type="match status" value="1"/>
</dbReference>
<gene>
    <name evidence="4" type="ORF">KSP39_PZI017345</name>
</gene>
<sequence>MELSLSGNSLKTLHRCIICLARVGSELVLHASSSQVAFHTLNSSRSAYQSITFKTDFFDSCSILSSSSPEIRCSVLLKSVCSIFRTPVSSLSLLCLRLPSPDASKIQWTLHCQSGARKTYGISCNVEAEIQHLSLDRRRLPSSFVVRPRDLTRLLSNFQSSLQEITIIATDPSTAPSDSDGEIGGKAVELRSYIDPTKDNSDATLHTQLWIDPAEEFLQYRHVGDPVDVTFGVKELKKKCGLVFREGWRASWHMFFARLGADFVDPPLIVGKFNLKQNKSIMYFDATLVLATMLISQLNSETNASDQPHSVQVPEENDIQKNCSQSRHGKSAGPSAVAEHLSDHTKIWSDLSGPAARSSENSRERQEPVGRNPNLHTSDFVQGPEITHASSIPPAREAEVDILQKLEFEANRLKTKKRKDRQFTEEDHEKAWEELRSLEFFIIWEGNHPSNVSYVEEKNSPRNRHRLWRMLQAGLGRSWKSRGF</sequence>
<keyword evidence="5" id="KW-1185">Reference proteome</keyword>
<proteinExistence type="inferred from homology"/>
<dbReference type="Gene3D" id="3.70.10.10">
    <property type="match status" value="1"/>
</dbReference>
<dbReference type="EMBL" id="JBBWWQ010000015">
    <property type="protein sequence ID" value="KAK8928309.1"/>
    <property type="molecule type" value="Genomic_DNA"/>
</dbReference>
<dbReference type="Pfam" id="PF04139">
    <property type="entry name" value="Rad9"/>
    <property type="match status" value="1"/>
</dbReference>
<accession>A0AAP0B4J4</accession>
<dbReference type="PANTHER" id="PTHR15237:SF0">
    <property type="entry name" value="CELL CYCLE CHECKPOINT CONTROL PROTEIN"/>
    <property type="match status" value="1"/>
</dbReference>
<dbReference type="PANTHER" id="PTHR15237">
    <property type="entry name" value="DNA REPAIR PROTEIN RAD9"/>
    <property type="match status" value="1"/>
</dbReference>
<organism evidence="4 5">
    <name type="scientific">Platanthera zijinensis</name>
    <dbReference type="NCBI Taxonomy" id="2320716"/>
    <lineage>
        <taxon>Eukaryota</taxon>
        <taxon>Viridiplantae</taxon>
        <taxon>Streptophyta</taxon>
        <taxon>Embryophyta</taxon>
        <taxon>Tracheophyta</taxon>
        <taxon>Spermatophyta</taxon>
        <taxon>Magnoliopsida</taxon>
        <taxon>Liliopsida</taxon>
        <taxon>Asparagales</taxon>
        <taxon>Orchidaceae</taxon>
        <taxon>Orchidoideae</taxon>
        <taxon>Orchideae</taxon>
        <taxon>Orchidinae</taxon>
        <taxon>Platanthera</taxon>
    </lineage>
</organism>
<name>A0AAP0B4J4_9ASPA</name>
<dbReference type="GO" id="GO:0006281">
    <property type="term" value="P:DNA repair"/>
    <property type="evidence" value="ECO:0007669"/>
    <property type="project" value="UniProtKB-UniRule"/>
</dbReference>
<comment type="similarity">
    <text evidence="1 2">Belongs to the rad9 family.</text>
</comment>
<evidence type="ECO:0000256" key="3">
    <source>
        <dbReference type="SAM" id="MobiDB-lite"/>
    </source>
</evidence>
<evidence type="ECO:0000313" key="4">
    <source>
        <dbReference type="EMBL" id="KAK8928309.1"/>
    </source>
</evidence>
<feature type="region of interest" description="Disordered" evidence="3">
    <location>
        <begin position="303"/>
        <end position="393"/>
    </location>
</feature>
<evidence type="ECO:0000256" key="1">
    <source>
        <dbReference type="ARBA" id="ARBA00008494"/>
    </source>
</evidence>
<dbReference type="GO" id="GO:0000076">
    <property type="term" value="P:DNA replication checkpoint signaling"/>
    <property type="evidence" value="ECO:0007669"/>
    <property type="project" value="TreeGrafter"/>
</dbReference>
<reference evidence="4 5" key="1">
    <citation type="journal article" date="2022" name="Nat. Plants">
        <title>Genomes of leafy and leafless Platanthera orchids illuminate the evolution of mycoheterotrophy.</title>
        <authorList>
            <person name="Li M.H."/>
            <person name="Liu K.W."/>
            <person name="Li Z."/>
            <person name="Lu H.C."/>
            <person name="Ye Q.L."/>
            <person name="Zhang D."/>
            <person name="Wang J.Y."/>
            <person name="Li Y.F."/>
            <person name="Zhong Z.M."/>
            <person name="Liu X."/>
            <person name="Yu X."/>
            <person name="Liu D.K."/>
            <person name="Tu X.D."/>
            <person name="Liu B."/>
            <person name="Hao Y."/>
            <person name="Liao X.Y."/>
            <person name="Jiang Y.T."/>
            <person name="Sun W.H."/>
            <person name="Chen J."/>
            <person name="Chen Y.Q."/>
            <person name="Ai Y."/>
            <person name="Zhai J.W."/>
            <person name="Wu S.S."/>
            <person name="Zhou Z."/>
            <person name="Hsiao Y.Y."/>
            <person name="Wu W.L."/>
            <person name="Chen Y.Y."/>
            <person name="Lin Y.F."/>
            <person name="Hsu J.L."/>
            <person name="Li C.Y."/>
            <person name="Wang Z.W."/>
            <person name="Zhao X."/>
            <person name="Zhong W.Y."/>
            <person name="Ma X.K."/>
            <person name="Ma L."/>
            <person name="Huang J."/>
            <person name="Chen G.Z."/>
            <person name="Huang M.Z."/>
            <person name="Huang L."/>
            <person name="Peng D.H."/>
            <person name="Luo Y.B."/>
            <person name="Zou S.Q."/>
            <person name="Chen S.P."/>
            <person name="Lan S."/>
            <person name="Tsai W.C."/>
            <person name="Van de Peer Y."/>
            <person name="Liu Z.J."/>
        </authorList>
    </citation>
    <scope>NUCLEOTIDE SEQUENCE [LARGE SCALE GENOMIC DNA]</scope>
    <source>
        <strain evidence="4">Lor287</strain>
    </source>
</reference>
<evidence type="ECO:0000313" key="5">
    <source>
        <dbReference type="Proteomes" id="UP001418222"/>
    </source>
</evidence>
<dbReference type="InterPro" id="IPR026584">
    <property type="entry name" value="Rad9"/>
</dbReference>
<dbReference type="GO" id="GO:0030896">
    <property type="term" value="C:checkpoint clamp complex"/>
    <property type="evidence" value="ECO:0007669"/>
    <property type="project" value="UniProtKB-UniRule"/>
</dbReference>
<dbReference type="GO" id="GO:0031573">
    <property type="term" value="P:mitotic intra-S DNA damage checkpoint signaling"/>
    <property type="evidence" value="ECO:0007669"/>
    <property type="project" value="TreeGrafter"/>
</dbReference>
<protein>
    <submittedName>
        <fullName evidence="4">Uncharacterized protein</fullName>
    </submittedName>
</protein>
<evidence type="ECO:0000256" key="2">
    <source>
        <dbReference type="PIRNR" id="PIRNR009303"/>
    </source>
</evidence>